<dbReference type="HOGENOM" id="CLU_2889707_0_0_1"/>
<proteinExistence type="predicted"/>
<dbReference type="AlphaFoldDB" id="A0A0D9ZXD9"/>
<name>A0A0D9ZXD9_9ORYZ</name>
<sequence length="65" mass="6900">MTGERGGERPVEVAVLVAKVGRGEKPQQWQSSISVVGKDRLEVPAGTYGDALGGQESELECLSAW</sequence>
<evidence type="ECO:0000313" key="2">
    <source>
        <dbReference type="Proteomes" id="UP000026961"/>
    </source>
</evidence>
<protein>
    <submittedName>
        <fullName evidence="1">Uncharacterized protein</fullName>
    </submittedName>
</protein>
<evidence type="ECO:0000313" key="1">
    <source>
        <dbReference type="EnsemblPlants" id="OGLUM05G12290.1"/>
    </source>
</evidence>
<accession>A0A0D9ZXD9</accession>
<dbReference type="Proteomes" id="UP000026961">
    <property type="component" value="Chromosome 5"/>
</dbReference>
<reference evidence="1" key="2">
    <citation type="submission" date="2018-05" db="EMBL/GenBank/DDBJ databases">
        <title>OgluRS3 (Oryza glumaepatula Reference Sequence Version 3).</title>
        <authorList>
            <person name="Zhang J."/>
            <person name="Kudrna D."/>
            <person name="Lee S."/>
            <person name="Talag J."/>
            <person name="Welchert J."/>
            <person name="Wing R.A."/>
        </authorList>
    </citation>
    <scope>NUCLEOTIDE SEQUENCE [LARGE SCALE GENOMIC DNA]</scope>
</reference>
<reference evidence="1" key="1">
    <citation type="submission" date="2015-04" db="UniProtKB">
        <authorList>
            <consortium name="EnsemblPlants"/>
        </authorList>
    </citation>
    <scope>IDENTIFICATION</scope>
</reference>
<keyword evidence="2" id="KW-1185">Reference proteome</keyword>
<dbReference type="EnsemblPlants" id="OGLUM05G12290.1">
    <property type="protein sequence ID" value="OGLUM05G12290.1"/>
    <property type="gene ID" value="OGLUM05G12290"/>
</dbReference>
<dbReference type="Gramene" id="OGLUM05G12290.1">
    <property type="protein sequence ID" value="OGLUM05G12290.1"/>
    <property type="gene ID" value="OGLUM05G12290"/>
</dbReference>
<organism evidence="1">
    <name type="scientific">Oryza glumipatula</name>
    <dbReference type="NCBI Taxonomy" id="40148"/>
    <lineage>
        <taxon>Eukaryota</taxon>
        <taxon>Viridiplantae</taxon>
        <taxon>Streptophyta</taxon>
        <taxon>Embryophyta</taxon>
        <taxon>Tracheophyta</taxon>
        <taxon>Spermatophyta</taxon>
        <taxon>Magnoliopsida</taxon>
        <taxon>Liliopsida</taxon>
        <taxon>Poales</taxon>
        <taxon>Poaceae</taxon>
        <taxon>BOP clade</taxon>
        <taxon>Oryzoideae</taxon>
        <taxon>Oryzeae</taxon>
        <taxon>Oryzinae</taxon>
        <taxon>Oryza</taxon>
    </lineage>
</organism>